<dbReference type="EMBL" id="DXBG01000173">
    <property type="protein sequence ID" value="HIZ65708.1"/>
    <property type="molecule type" value="Genomic_DNA"/>
</dbReference>
<evidence type="ECO:0000256" key="1">
    <source>
        <dbReference type="ARBA" id="ARBA00022729"/>
    </source>
</evidence>
<feature type="region of interest" description="Disordered" evidence="3">
    <location>
        <begin position="254"/>
        <end position="315"/>
    </location>
</feature>
<keyword evidence="2" id="KW-0175">Coiled coil</keyword>
<feature type="coiled-coil region" evidence="2">
    <location>
        <begin position="39"/>
        <end position="115"/>
    </location>
</feature>
<evidence type="ECO:0000256" key="4">
    <source>
        <dbReference type="SAM" id="SignalP"/>
    </source>
</evidence>
<accession>A0A9D2JT33</accession>
<dbReference type="Proteomes" id="UP000824056">
    <property type="component" value="Unassembled WGS sequence"/>
</dbReference>
<comment type="caution">
    <text evidence="6">The sequence shown here is derived from an EMBL/GenBank/DDBJ whole genome shotgun (WGS) entry which is preliminary data.</text>
</comment>
<protein>
    <recommendedName>
        <fullName evidence="5">Peptidoglycan hydrolase PcsB coiled-coil domain-containing protein</fullName>
    </recommendedName>
</protein>
<dbReference type="InterPro" id="IPR057309">
    <property type="entry name" value="PcsB_CC"/>
</dbReference>
<dbReference type="CDD" id="cd14667">
    <property type="entry name" value="3D_containing_proteins"/>
    <property type="match status" value="1"/>
</dbReference>
<organism evidence="6 7">
    <name type="scientific">Candidatus Blautia pullicola</name>
    <dbReference type="NCBI Taxonomy" id="2838498"/>
    <lineage>
        <taxon>Bacteria</taxon>
        <taxon>Bacillati</taxon>
        <taxon>Bacillota</taxon>
        <taxon>Clostridia</taxon>
        <taxon>Lachnospirales</taxon>
        <taxon>Lachnospiraceae</taxon>
        <taxon>Blautia</taxon>
    </lineage>
</organism>
<reference evidence="6" key="1">
    <citation type="journal article" date="2021" name="PeerJ">
        <title>Extensive microbial diversity within the chicken gut microbiome revealed by metagenomics and culture.</title>
        <authorList>
            <person name="Gilroy R."/>
            <person name="Ravi A."/>
            <person name="Getino M."/>
            <person name="Pursley I."/>
            <person name="Horton D.L."/>
            <person name="Alikhan N.F."/>
            <person name="Baker D."/>
            <person name="Gharbi K."/>
            <person name="Hall N."/>
            <person name="Watson M."/>
            <person name="Adriaenssens E.M."/>
            <person name="Foster-Nyarko E."/>
            <person name="Jarju S."/>
            <person name="Secka A."/>
            <person name="Antonio M."/>
            <person name="Oren A."/>
            <person name="Chaudhuri R.R."/>
            <person name="La Ragione R."/>
            <person name="Hildebrand F."/>
            <person name="Pallen M.J."/>
        </authorList>
    </citation>
    <scope>NUCLEOTIDE SEQUENCE</scope>
    <source>
        <strain evidence="6">1068</strain>
    </source>
</reference>
<feature type="compositionally biased region" description="Low complexity" evidence="3">
    <location>
        <begin position="254"/>
        <end position="312"/>
    </location>
</feature>
<evidence type="ECO:0000256" key="2">
    <source>
        <dbReference type="SAM" id="Coils"/>
    </source>
</evidence>
<sequence length="406" mass="44373">MRKKTSTSLLLGLLAASLVATPCYASATQKKITETQNAQQENQKKLSDAQGRINSLEAKKGDLEGYLKELNQQLSELGENLQDIQNQSQEKQETLDKLEVELEAAKEKEADQYKDMKLRIQYMYENAEDSYVMMLLSAKDLTDFLSQAENMSKITEYDRNMLEEYKATTAEIQDKEESIRKEQEKLKELEKESLEKQDEINTVMESTYVQVKDYENQISAEQSNANTLLSQIASQTDTINSLIKQQKDEEAAAILAQQQAQSSASNTGSSQSQAGQAPSAPSQSTGNSQSQGSTSQGGSNSGSQESSPSQDNSGKKYLGRFTLTGYCPCAQCCGKADGITASGTTASAGRTVAMGGVPFGTKLLINGNVYTVEDRGTAYGHVDIFFNTHAEALQFGRGSADVYQIN</sequence>
<feature type="coiled-coil region" evidence="2">
    <location>
        <begin position="162"/>
        <end position="231"/>
    </location>
</feature>
<feature type="signal peptide" evidence="4">
    <location>
        <begin position="1"/>
        <end position="25"/>
    </location>
</feature>
<dbReference type="Gene3D" id="6.10.250.3150">
    <property type="match status" value="1"/>
</dbReference>
<dbReference type="InterPro" id="IPR059180">
    <property type="entry name" value="3D_YorM"/>
</dbReference>
<name>A0A9D2JT33_9FIRM</name>
<keyword evidence="1 4" id="KW-0732">Signal</keyword>
<gene>
    <name evidence="6" type="ORF">H9809_07395</name>
</gene>
<reference evidence="6" key="2">
    <citation type="submission" date="2021-04" db="EMBL/GenBank/DDBJ databases">
        <authorList>
            <person name="Gilroy R."/>
        </authorList>
    </citation>
    <scope>NUCLEOTIDE SEQUENCE</scope>
    <source>
        <strain evidence="6">1068</strain>
    </source>
</reference>
<evidence type="ECO:0000256" key="3">
    <source>
        <dbReference type="SAM" id="MobiDB-lite"/>
    </source>
</evidence>
<evidence type="ECO:0000313" key="6">
    <source>
        <dbReference type="EMBL" id="HIZ65708.1"/>
    </source>
</evidence>
<evidence type="ECO:0000259" key="5">
    <source>
        <dbReference type="Pfam" id="PF24568"/>
    </source>
</evidence>
<dbReference type="AlphaFoldDB" id="A0A9D2JT33"/>
<feature type="domain" description="Peptidoglycan hydrolase PcsB coiled-coil" evidence="5">
    <location>
        <begin position="105"/>
        <end position="175"/>
    </location>
</feature>
<evidence type="ECO:0000313" key="7">
    <source>
        <dbReference type="Proteomes" id="UP000824056"/>
    </source>
</evidence>
<feature type="chain" id="PRO_5038364229" description="Peptidoglycan hydrolase PcsB coiled-coil domain-containing protein" evidence="4">
    <location>
        <begin position="26"/>
        <end position="406"/>
    </location>
</feature>
<proteinExistence type="predicted"/>
<dbReference type="Pfam" id="PF24568">
    <property type="entry name" value="CC_PcsB"/>
    <property type="match status" value="1"/>
</dbReference>